<proteinExistence type="predicted"/>
<evidence type="ECO:0000313" key="2">
    <source>
        <dbReference type="EMBL" id="NYE09582.1"/>
    </source>
</evidence>
<name>A0A852TLE6_9BACI</name>
<evidence type="ECO:0000256" key="1">
    <source>
        <dbReference type="SAM" id="Phobius"/>
    </source>
</evidence>
<feature type="transmembrane region" description="Helical" evidence="1">
    <location>
        <begin position="209"/>
        <end position="228"/>
    </location>
</feature>
<evidence type="ECO:0000313" key="3">
    <source>
        <dbReference type="Proteomes" id="UP000548423"/>
    </source>
</evidence>
<dbReference type="AlphaFoldDB" id="A0A852TLE6"/>
<keyword evidence="1" id="KW-1133">Transmembrane helix</keyword>
<reference evidence="3" key="1">
    <citation type="submission" date="2020-07" db="EMBL/GenBank/DDBJ databases">
        <authorList>
            <person name="Partida-Martinez L."/>
            <person name="Huntemann M."/>
            <person name="Clum A."/>
            <person name="Wang J."/>
            <person name="Palaniappan K."/>
            <person name="Ritter S."/>
            <person name="Chen I.-M."/>
            <person name="Stamatis D."/>
            <person name="Reddy T."/>
            <person name="O'Malley R."/>
            <person name="Daum C."/>
            <person name="Shapiro N."/>
            <person name="Ivanova N."/>
            <person name="Kyrpides N."/>
            <person name="Woyke T."/>
        </authorList>
    </citation>
    <scope>NUCLEOTIDE SEQUENCE [LARGE SCALE GENOMIC DNA]</scope>
    <source>
        <strain evidence="3">AT2.8</strain>
    </source>
</reference>
<keyword evidence="1" id="KW-0812">Transmembrane</keyword>
<dbReference type="Proteomes" id="UP000548423">
    <property type="component" value="Unassembled WGS sequence"/>
</dbReference>
<comment type="caution">
    <text evidence="2">The sequence shown here is derived from an EMBL/GenBank/DDBJ whole genome shotgun (WGS) entry which is preliminary data.</text>
</comment>
<sequence>MKFLESVLNTLMLSLVELFFLLGFLIGVGFLLGVLEKYSNKFLYKALGPRGVLATAWIGTPVHELGHLFQCFIWGHRVTKVKFLQLNNPNGVLGYVEHQYNPSSIYQQIGNFFIGMGPVFSGIGALMLGMYVLVPESFYSFSTYISNHVSPGSIDLTVIVNATLAITESLFTLDNLLNPLFWLFLVFAVSISSHISLSKADINGASRGLQMIFLVLFIINLIAGFLDIDTYRLIVKLTEYNTYVLAFSSIALLFSFITLVISLFLYKMRSFW</sequence>
<dbReference type="EMBL" id="JACCBX010000024">
    <property type="protein sequence ID" value="NYE09582.1"/>
    <property type="molecule type" value="Genomic_DNA"/>
</dbReference>
<feature type="transmembrane region" description="Helical" evidence="1">
    <location>
        <begin position="240"/>
        <end position="266"/>
    </location>
</feature>
<feature type="transmembrane region" description="Helical" evidence="1">
    <location>
        <begin position="112"/>
        <end position="134"/>
    </location>
</feature>
<organism evidence="2 3">
    <name type="scientific">Neobacillus niacini</name>
    <dbReference type="NCBI Taxonomy" id="86668"/>
    <lineage>
        <taxon>Bacteria</taxon>
        <taxon>Bacillati</taxon>
        <taxon>Bacillota</taxon>
        <taxon>Bacilli</taxon>
        <taxon>Bacillales</taxon>
        <taxon>Bacillaceae</taxon>
        <taxon>Neobacillus</taxon>
    </lineage>
</organism>
<protein>
    <submittedName>
        <fullName evidence="2">Uncharacterized protein</fullName>
    </submittedName>
</protein>
<accession>A0A852TLE6</accession>
<feature type="transmembrane region" description="Helical" evidence="1">
    <location>
        <begin position="12"/>
        <end position="35"/>
    </location>
</feature>
<feature type="transmembrane region" description="Helical" evidence="1">
    <location>
        <begin position="180"/>
        <end position="197"/>
    </location>
</feature>
<keyword evidence="1" id="KW-0472">Membrane</keyword>
<gene>
    <name evidence="2" type="ORF">F4694_006484</name>
</gene>
<reference evidence="3" key="2">
    <citation type="submission" date="2020-08" db="EMBL/GenBank/DDBJ databases">
        <title>The Agave Microbiome: Exploring the role of microbial communities in plant adaptations to desert environments.</title>
        <authorList>
            <person name="Partida-Martinez L.P."/>
        </authorList>
    </citation>
    <scope>NUCLEOTIDE SEQUENCE [LARGE SCALE GENOMIC DNA]</scope>
    <source>
        <strain evidence="3">AT2.8</strain>
    </source>
</reference>